<keyword evidence="8" id="KW-0862">Zinc</keyword>
<evidence type="ECO:0000256" key="10">
    <source>
        <dbReference type="ARBA" id="ARBA00023049"/>
    </source>
</evidence>
<comment type="subcellular location">
    <subcellularLocation>
        <location evidence="2">Membrane</location>
        <topology evidence="2">Multi-pass membrane protein</topology>
    </subcellularLocation>
</comment>
<comment type="similarity">
    <text evidence="3">Belongs to the peptidase M50B family.</text>
</comment>
<evidence type="ECO:0000256" key="3">
    <source>
        <dbReference type="ARBA" id="ARBA00007931"/>
    </source>
</evidence>
<keyword evidence="5 12" id="KW-0812">Transmembrane</keyword>
<evidence type="ECO:0000256" key="7">
    <source>
        <dbReference type="ARBA" id="ARBA00022801"/>
    </source>
</evidence>
<comment type="cofactor">
    <cofactor evidence="1">
        <name>Zn(2+)</name>
        <dbReference type="ChEBI" id="CHEBI:29105"/>
    </cofactor>
</comment>
<evidence type="ECO:0000256" key="12">
    <source>
        <dbReference type="SAM" id="Phobius"/>
    </source>
</evidence>
<keyword evidence="7" id="KW-0378">Hydrolase</keyword>
<comment type="caution">
    <text evidence="14">The sequence shown here is derived from an EMBL/GenBank/DDBJ whole genome shotgun (WGS) entry which is preliminary data.</text>
</comment>
<dbReference type="Proteomes" id="UP001235343">
    <property type="component" value="Unassembled WGS sequence"/>
</dbReference>
<dbReference type="EMBL" id="JASTZU010000042">
    <property type="protein sequence ID" value="MDL4841661.1"/>
    <property type="molecule type" value="Genomic_DNA"/>
</dbReference>
<accession>A0ABT7L720</accession>
<keyword evidence="6" id="KW-0479">Metal-binding</keyword>
<protein>
    <submittedName>
        <fullName evidence="14">M50 family metallopeptidase</fullName>
    </submittedName>
</protein>
<feature type="domain" description="Peptidase M50" evidence="13">
    <location>
        <begin position="33"/>
        <end position="105"/>
    </location>
</feature>
<evidence type="ECO:0000256" key="2">
    <source>
        <dbReference type="ARBA" id="ARBA00004141"/>
    </source>
</evidence>
<evidence type="ECO:0000313" key="14">
    <source>
        <dbReference type="EMBL" id="MDL4841661.1"/>
    </source>
</evidence>
<evidence type="ECO:0000256" key="11">
    <source>
        <dbReference type="ARBA" id="ARBA00023136"/>
    </source>
</evidence>
<feature type="transmembrane region" description="Helical" evidence="12">
    <location>
        <begin position="16"/>
        <end position="42"/>
    </location>
</feature>
<feature type="transmembrane region" description="Helical" evidence="12">
    <location>
        <begin position="172"/>
        <end position="193"/>
    </location>
</feature>
<organism evidence="14 15">
    <name type="scientific">Aquibacillus rhizosphaerae</name>
    <dbReference type="NCBI Taxonomy" id="3051431"/>
    <lineage>
        <taxon>Bacteria</taxon>
        <taxon>Bacillati</taxon>
        <taxon>Bacillota</taxon>
        <taxon>Bacilli</taxon>
        <taxon>Bacillales</taxon>
        <taxon>Bacillaceae</taxon>
        <taxon>Aquibacillus</taxon>
    </lineage>
</organism>
<dbReference type="CDD" id="cd06161">
    <property type="entry name" value="S2P-M50_SpoIVFB"/>
    <property type="match status" value="1"/>
</dbReference>
<dbReference type="PANTHER" id="PTHR39188:SF3">
    <property type="entry name" value="STAGE IV SPORULATION PROTEIN FB"/>
    <property type="match status" value="1"/>
</dbReference>
<keyword evidence="4" id="KW-0645">Protease</keyword>
<evidence type="ECO:0000256" key="1">
    <source>
        <dbReference type="ARBA" id="ARBA00001947"/>
    </source>
</evidence>
<evidence type="ECO:0000256" key="8">
    <source>
        <dbReference type="ARBA" id="ARBA00022833"/>
    </source>
</evidence>
<dbReference type="InterPro" id="IPR008915">
    <property type="entry name" value="Peptidase_M50"/>
</dbReference>
<evidence type="ECO:0000256" key="5">
    <source>
        <dbReference type="ARBA" id="ARBA00022692"/>
    </source>
</evidence>
<proteinExistence type="inferred from homology"/>
<evidence type="ECO:0000313" key="15">
    <source>
        <dbReference type="Proteomes" id="UP001235343"/>
    </source>
</evidence>
<gene>
    <name evidence="14" type="ORF">QQS35_14565</name>
</gene>
<dbReference type="Pfam" id="PF02163">
    <property type="entry name" value="Peptidase_M50"/>
    <property type="match status" value="1"/>
</dbReference>
<evidence type="ECO:0000259" key="13">
    <source>
        <dbReference type="Pfam" id="PF02163"/>
    </source>
</evidence>
<dbReference type="PANTHER" id="PTHR39188">
    <property type="entry name" value="MEMBRANE-ASSOCIATED ZINC METALLOPROTEASE M50B"/>
    <property type="match status" value="1"/>
</dbReference>
<evidence type="ECO:0000256" key="6">
    <source>
        <dbReference type="ARBA" id="ARBA00022723"/>
    </source>
</evidence>
<evidence type="ECO:0000256" key="9">
    <source>
        <dbReference type="ARBA" id="ARBA00022989"/>
    </source>
</evidence>
<keyword evidence="15" id="KW-1185">Reference proteome</keyword>
<evidence type="ECO:0000256" key="4">
    <source>
        <dbReference type="ARBA" id="ARBA00022670"/>
    </source>
</evidence>
<name>A0ABT7L720_9BACI</name>
<keyword evidence="11 12" id="KW-0472">Membrane</keyword>
<dbReference type="RefSeq" id="WP_285932947.1">
    <property type="nucleotide sequence ID" value="NZ_JASTZU010000042.1"/>
</dbReference>
<keyword evidence="9 12" id="KW-1133">Transmembrane helix</keyword>
<reference evidence="14 15" key="1">
    <citation type="submission" date="2023-06" db="EMBL/GenBank/DDBJ databases">
        <title>Aquibacillus rhizosphaerae LR5S19.</title>
        <authorList>
            <person name="Sun J.-Q."/>
        </authorList>
    </citation>
    <scope>NUCLEOTIDE SEQUENCE [LARGE SCALE GENOMIC DNA]</scope>
    <source>
        <strain evidence="14 15">LR5S19</strain>
    </source>
</reference>
<keyword evidence="10" id="KW-0482">Metalloprotease</keyword>
<sequence length="289" mass="34246">MTNVLNVLPPVYIHPILWFFILVSLFTGTFMELTVIFFIVLVHELGHYSLAHYYKWRIRRINLWVFGGVMETDEHATKPLKQELLITLAGPLQHVWIYGILFICSEYSLLPASVITLGLQFNSTILLFNLLPIWPLDGGKLMLLFFSCLFPYRKAHSLMIICSILFSIVSIFLFLTYFPFTLSAILLIGFIIWENRLEWKQRYYTFIRFLLKRHVEKPDMKKVRPIVVNPDMSLMRIFSLFRRNSNHLIYVRKSNLDQPFLIKEHECLDIYFKWKHYKATAGEITGIRE</sequence>